<evidence type="ECO:0000256" key="3">
    <source>
        <dbReference type="ARBA" id="ARBA00023163"/>
    </source>
</evidence>
<protein>
    <submittedName>
        <fullName evidence="5">Transcriptional regulator, AraC family</fullName>
    </submittedName>
</protein>
<reference evidence="5 6" key="1">
    <citation type="journal article" date="2010" name="Stand. Genomic Sci.">
        <title>Complete genome sequence of Desulfarculus baarsii type strain (2st14).</title>
        <authorList>
            <person name="Sun H."/>
            <person name="Spring S."/>
            <person name="Lapidus A."/>
            <person name="Davenport K."/>
            <person name="Del Rio T.G."/>
            <person name="Tice H."/>
            <person name="Nolan M."/>
            <person name="Copeland A."/>
            <person name="Cheng J.F."/>
            <person name="Lucas S."/>
            <person name="Tapia R."/>
            <person name="Goodwin L."/>
            <person name="Pitluck S."/>
            <person name="Ivanova N."/>
            <person name="Pagani I."/>
            <person name="Mavromatis K."/>
            <person name="Ovchinnikova G."/>
            <person name="Pati A."/>
            <person name="Chen A."/>
            <person name="Palaniappan K."/>
            <person name="Hauser L."/>
            <person name="Chang Y.J."/>
            <person name="Jeffries C.D."/>
            <person name="Detter J.C."/>
            <person name="Han C."/>
            <person name="Rohde M."/>
            <person name="Brambilla E."/>
            <person name="Goker M."/>
            <person name="Woyke T."/>
            <person name="Bristow J."/>
            <person name="Eisen J.A."/>
            <person name="Markowitz V."/>
            <person name="Hugenholtz P."/>
            <person name="Kyrpides N.C."/>
            <person name="Klenk H.P."/>
            <person name="Land M."/>
        </authorList>
    </citation>
    <scope>NUCLEOTIDE SEQUENCE [LARGE SCALE GENOMIC DNA]</scope>
    <source>
        <strain evidence="6">ATCC 33931 / DSM 2075 / LMG 7858 / VKM B-1802 / 2st14</strain>
    </source>
</reference>
<evidence type="ECO:0000313" key="5">
    <source>
        <dbReference type="EMBL" id="ADK84688.1"/>
    </source>
</evidence>
<keyword evidence="2" id="KW-0238">DNA-binding</keyword>
<dbReference type="PANTHER" id="PTHR47893:SF1">
    <property type="entry name" value="REGULATORY PROTEIN PCHR"/>
    <property type="match status" value="1"/>
</dbReference>
<dbReference type="RefSeq" id="WP_013258141.1">
    <property type="nucleotide sequence ID" value="NC_014365.1"/>
</dbReference>
<dbReference type="PRINTS" id="PR00032">
    <property type="entry name" value="HTHARAC"/>
</dbReference>
<keyword evidence="6" id="KW-1185">Reference proteome</keyword>
<dbReference type="eggNOG" id="COG2207">
    <property type="taxonomic scope" value="Bacteria"/>
</dbReference>
<dbReference type="EMBL" id="CP002085">
    <property type="protein sequence ID" value="ADK84688.1"/>
    <property type="molecule type" value="Genomic_DNA"/>
</dbReference>
<dbReference type="PANTHER" id="PTHR47893">
    <property type="entry name" value="REGULATORY PROTEIN PCHR"/>
    <property type="match status" value="1"/>
</dbReference>
<dbReference type="Gene3D" id="1.10.10.60">
    <property type="entry name" value="Homeodomain-like"/>
    <property type="match status" value="1"/>
</dbReference>
<dbReference type="HOGENOM" id="CLU_052345_4_1_7"/>
<feature type="domain" description="HTH araC/xylS-type" evidence="4">
    <location>
        <begin position="226"/>
        <end position="324"/>
    </location>
</feature>
<evidence type="ECO:0000313" key="6">
    <source>
        <dbReference type="Proteomes" id="UP000009047"/>
    </source>
</evidence>
<dbReference type="STRING" id="644282.Deba_1320"/>
<name>E1QGJ5_DESB2</name>
<gene>
    <name evidence="5" type="ordered locus">Deba_1320</name>
</gene>
<dbReference type="KEGG" id="dbr:Deba_1320"/>
<dbReference type="InterPro" id="IPR053142">
    <property type="entry name" value="PchR_regulatory_protein"/>
</dbReference>
<dbReference type="Pfam" id="PF12833">
    <property type="entry name" value="HTH_18"/>
    <property type="match status" value="1"/>
</dbReference>
<organism evidence="5 6">
    <name type="scientific">Desulfarculus baarsii (strain ATCC 33931 / DSM 2075 / LMG 7858 / VKM B-1802 / 2st14)</name>
    <dbReference type="NCBI Taxonomy" id="644282"/>
    <lineage>
        <taxon>Bacteria</taxon>
        <taxon>Pseudomonadati</taxon>
        <taxon>Thermodesulfobacteriota</taxon>
        <taxon>Desulfarculia</taxon>
        <taxon>Desulfarculales</taxon>
        <taxon>Desulfarculaceae</taxon>
        <taxon>Desulfarculus</taxon>
    </lineage>
</organism>
<proteinExistence type="predicted"/>
<dbReference type="AlphaFoldDB" id="E1QGJ5"/>
<evidence type="ECO:0000256" key="2">
    <source>
        <dbReference type="ARBA" id="ARBA00023125"/>
    </source>
</evidence>
<dbReference type="SMART" id="SM00342">
    <property type="entry name" value="HTH_ARAC"/>
    <property type="match status" value="1"/>
</dbReference>
<dbReference type="PROSITE" id="PS01124">
    <property type="entry name" value="HTH_ARAC_FAMILY_2"/>
    <property type="match status" value="1"/>
</dbReference>
<evidence type="ECO:0000256" key="1">
    <source>
        <dbReference type="ARBA" id="ARBA00023015"/>
    </source>
</evidence>
<dbReference type="OrthoDB" id="5421880at2"/>
<dbReference type="SUPFAM" id="SSF46689">
    <property type="entry name" value="Homeodomain-like"/>
    <property type="match status" value="2"/>
</dbReference>
<dbReference type="InterPro" id="IPR020449">
    <property type="entry name" value="Tscrpt_reg_AraC-type_HTH"/>
</dbReference>
<dbReference type="InterPro" id="IPR009057">
    <property type="entry name" value="Homeodomain-like_sf"/>
</dbReference>
<dbReference type="GO" id="GO:0003700">
    <property type="term" value="F:DNA-binding transcription factor activity"/>
    <property type="evidence" value="ECO:0007669"/>
    <property type="project" value="InterPro"/>
</dbReference>
<sequence>MKLIDQQQAMIDFYGQLRGQASPCFDRVLPVPRELGAGRLRALCPRRGMLLLLEDYQLTSDVRIANSNMPLPLGFSFCISGRVQWTISGVKKSFCTEAGQCELLFTSHTDGQARYEAGQPVRMINLMLSPALLQSYFDQPLAQAGAVCLAQPPTRDQEPIHRSGPFPGAIEGALRQLLRAPCRNAADGLLIQAKVMELVAFLLGLLGLADSQEQLRPSAADAALVERAKGILRARMHQPPTMDRLARMVGASPSKLKRCFAALCDVTVYGYLNHCRMERARELLADDGLTMAHIAAELGYAERTHFSRAFARHFGLPPSEYRLRLADGPPGQRP</sequence>
<keyword evidence="1" id="KW-0805">Transcription regulation</keyword>
<accession>E1QGJ5</accession>
<dbReference type="InterPro" id="IPR018060">
    <property type="entry name" value="HTH_AraC"/>
</dbReference>
<keyword evidence="3" id="KW-0804">Transcription</keyword>
<dbReference type="GO" id="GO:0043565">
    <property type="term" value="F:sequence-specific DNA binding"/>
    <property type="evidence" value="ECO:0007669"/>
    <property type="project" value="InterPro"/>
</dbReference>
<evidence type="ECO:0000259" key="4">
    <source>
        <dbReference type="PROSITE" id="PS01124"/>
    </source>
</evidence>
<dbReference type="Proteomes" id="UP000009047">
    <property type="component" value="Chromosome"/>
</dbReference>